<evidence type="ECO:0000256" key="1">
    <source>
        <dbReference type="SAM" id="MobiDB-lite"/>
    </source>
</evidence>
<dbReference type="InterPro" id="IPR029472">
    <property type="entry name" value="Copia-like_N"/>
</dbReference>
<dbReference type="Gene3D" id="4.10.60.10">
    <property type="entry name" value="Zinc finger, CCHC-type"/>
    <property type="match status" value="1"/>
</dbReference>
<dbReference type="Pfam" id="PF14244">
    <property type="entry name" value="Retrotran_gag_3"/>
    <property type="match status" value="1"/>
</dbReference>
<dbReference type="SUPFAM" id="SSF57756">
    <property type="entry name" value="Retrovirus zinc finger-like domains"/>
    <property type="match status" value="1"/>
</dbReference>
<dbReference type="GO" id="GO:0003676">
    <property type="term" value="F:nucleic acid binding"/>
    <property type="evidence" value="ECO:0007669"/>
    <property type="project" value="InterPro"/>
</dbReference>
<feature type="region of interest" description="Disordered" evidence="1">
    <location>
        <begin position="1"/>
        <end position="28"/>
    </location>
</feature>
<evidence type="ECO:0000313" key="5">
    <source>
        <dbReference type="Proteomes" id="UP000626092"/>
    </source>
</evidence>
<dbReference type="Proteomes" id="UP000626092">
    <property type="component" value="Unassembled WGS sequence"/>
</dbReference>
<sequence length="544" mass="60222">MAEKEKDTESSKNSAKPEANEYSNPNDPFYIHHSDQPGLILVTQPLTEENYNTWSRAMLMALNIKNKEGFVNGTIQQPSTTSTTEFQQWRRCNNLVKAWLFNSISEDIKASVIYNESAHEIWTDLKERFSRTNSVHLFHVEEAIHDCKQDNMTIGAYYTKLKGLWDERDALCCIPTCTCGTVKEVLQFQQSQRTMKFLMGLNEAYIAVRGQILLMDPLPTVNKAHSLILQDEKQRGISKGSAVMTEATAFATRSNSRNFERAFTPKNPHLKCGNCDKLGHTSETCRAHLKCDFCGWKGHTIDVCRKLKKMNLAGGRSDQQEHKNFLPKANHVNANTAAPSFTLTAEQYQNVMTMLNGNKPNSLANHVGSASAMSDLSGTISCASVFCKEMYWILDTGATDHMVCSADLLSPNSRVTNRTVHLPNGAIAAVTHMGSVHFPVFPQSPTYDDDTFTSSPSSNPNNESFSPEPVSQEAPPSNSTDFSSSGNTLPTAQESLSSSPVLPQRMTRTTTTPVYLREYHVGISLPSRNVPSSNSALVEATGSL</sequence>
<feature type="compositionally biased region" description="Polar residues" evidence="1">
    <location>
        <begin position="526"/>
        <end position="544"/>
    </location>
</feature>
<dbReference type="Pfam" id="PF22936">
    <property type="entry name" value="Pol_BBD"/>
    <property type="match status" value="1"/>
</dbReference>
<reference evidence="4" key="1">
    <citation type="submission" date="2019-11" db="EMBL/GenBank/DDBJ databases">
        <authorList>
            <person name="Liu Y."/>
            <person name="Hou J."/>
            <person name="Li T.-Q."/>
            <person name="Guan C.-H."/>
            <person name="Wu X."/>
            <person name="Wu H.-Z."/>
            <person name="Ling F."/>
            <person name="Zhang R."/>
            <person name="Shi X.-G."/>
            <person name="Ren J.-P."/>
            <person name="Chen E.-F."/>
            <person name="Sun J.-M."/>
        </authorList>
    </citation>
    <scope>NUCLEOTIDE SEQUENCE</scope>
    <source>
        <strain evidence="4">Adult_tree_wgs_1</strain>
        <tissue evidence="4">Leaves</tissue>
    </source>
</reference>
<feature type="region of interest" description="Disordered" evidence="1">
    <location>
        <begin position="525"/>
        <end position="544"/>
    </location>
</feature>
<dbReference type="InterPro" id="IPR036875">
    <property type="entry name" value="Znf_CCHC_sf"/>
</dbReference>
<organism evidence="4 5">
    <name type="scientific">Rhododendron simsii</name>
    <name type="common">Sims's rhododendron</name>
    <dbReference type="NCBI Taxonomy" id="118357"/>
    <lineage>
        <taxon>Eukaryota</taxon>
        <taxon>Viridiplantae</taxon>
        <taxon>Streptophyta</taxon>
        <taxon>Embryophyta</taxon>
        <taxon>Tracheophyta</taxon>
        <taxon>Spermatophyta</taxon>
        <taxon>Magnoliopsida</taxon>
        <taxon>eudicotyledons</taxon>
        <taxon>Gunneridae</taxon>
        <taxon>Pentapetalae</taxon>
        <taxon>asterids</taxon>
        <taxon>Ericales</taxon>
        <taxon>Ericaceae</taxon>
        <taxon>Ericoideae</taxon>
        <taxon>Rhodoreae</taxon>
        <taxon>Rhododendron</taxon>
    </lineage>
</organism>
<gene>
    <name evidence="4" type="ORF">RHSIM_Rhsim04G0056500</name>
</gene>
<dbReference type="AlphaFoldDB" id="A0A834H1I3"/>
<evidence type="ECO:0000313" key="4">
    <source>
        <dbReference type="EMBL" id="KAF7144617.1"/>
    </source>
</evidence>
<feature type="domain" description="Retrovirus-related Pol polyprotein from transposon TNT 1-94-like beta-barrel" evidence="3">
    <location>
        <begin position="392"/>
        <end position="440"/>
    </location>
</feature>
<evidence type="ECO:0000259" key="3">
    <source>
        <dbReference type="Pfam" id="PF22936"/>
    </source>
</evidence>
<evidence type="ECO:0000259" key="2">
    <source>
        <dbReference type="Pfam" id="PF14244"/>
    </source>
</evidence>
<proteinExistence type="predicted"/>
<comment type="caution">
    <text evidence="4">The sequence shown here is derived from an EMBL/GenBank/DDBJ whole genome shotgun (WGS) entry which is preliminary data.</text>
</comment>
<dbReference type="PANTHER" id="PTHR37610">
    <property type="entry name" value="CCHC-TYPE DOMAIN-CONTAINING PROTEIN"/>
    <property type="match status" value="1"/>
</dbReference>
<dbReference type="GO" id="GO:0008270">
    <property type="term" value="F:zinc ion binding"/>
    <property type="evidence" value="ECO:0007669"/>
    <property type="project" value="InterPro"/>
</dbReference>
<name>A0A834H1I3_RHOSS</name>
<feature type="compositionally biased region" description="Polar residues" evidence="1">
    <location>
        <begin position="474"/>
        <end position="509"/>
    </location>
</feature>
<dbReference type="OrthoDB" id="5544992at2759"/>
<feature type="compositionally biased region" description="Basic and acidic residues" evidence="1">
    <location>
        <begin position="1"/>
        <end position="10"/>
    </location>
</feature>
<keyword evidence="5" id="KW-1185">Reference proteome</keyword>
<evidence type="ECO:0008006" key="6">
    <source>
        <dbReference type="Google" id="ProtNLM"/>
    </source>
</evidence>
<feature type="region of interest" description="Disordered" evidence="1">
    <location>
        <begin position="445"/>
        <end position="509"/>
    </location>
</feature>
<dbReference type="EMBL" id="WJXA01000004">
    <property type="protein sequence ID" value="KAF7144617.1"/>
    <property type="molecule type" value="Genomic_DNA"/>
</dbReference>
<feature type="compositionally biased region" description="Low complexity" evidence="1">
    <location>
        <begin position="452"/>
        <end position="469"/>
    </location>
</feature>
<accession>A0A834H1I3</accession>
<dbReference type="PANTHER" id="PTHR37610:SF97">
    <property type="entry name" value="RETROTRANSPOSON GAG DOMAIN-CONTAINING PROTEIN"/>
    <property type="match status" value="1"/>
</dbReference>
<protein>
    <recommendedName>
        <fullName evidence="6">Retrotransposon Copia-like N-terminal domain-containing protein</fullName>
    </recommendedName>
</protein>
<dbReference type="InterPro" id="IPR054722">
    <property type="entry name" value="PolX-like_BBD"/>
</dbReference>
<feature type="domain" description="Retrotransposon Copia-like N-terminal" evidence="2">
    <location>
        <begin position="32"/>
        <end position="79"/>
    </location>
</feature>